<dbReference type="Proteomes" id="UP000326582">
    <property type="component" value="Chromosome 8"/>
</dbReference>
<protein>
    <submittedName>
        <fullName evidence="1">RNA polymerase II transcription factor B subunit</fullName>
    </submittedName>
</protein>
<dbReference type="EMBL" id="CP038491">
    <property type="protein sequence ID" value="QFZ30476.1"/>
    <property type="molecule type" value="Genomic_DNA"/>
</dbReference>
<name>A0ACD0WSU6_CLALS</name>
<gene>
    <name evidence="1" type="ORF">EJF14_80195</name>
</gene>
<sequence>MDNIADRVFTETTSDPPADNPSLLTVILELTPKSIAALDASLQDIVKALVVFLNAHLSLNNSNQVAFLVSSHVGARFLHPGVSDVETETRFVNPGMYRQFRLVDEAVFGALNKELERLASAAKNDARSTLAGALSMAMTYTNRMLHVDQSGSAVQVAAAGTAGAQTTAAMGARVLVVSANESDDNNYMGIMNAIFAAQKMKVAIDVAKLGRRSAPYLEQAADATQGVYLHVADPRGMVQTLATAFFVEPSLRSVVILPTHGNVDYKASCFLTGRAVDVGYVCSVCLCIMSMLPDSGACPMCHSQFDEHHIARLRRGPSVRKRRKMEETKAEETKAKA</sequence>
<evidence type="ECO:0000313" key="1">
    <source>
        <dbReference type="EMBL" id="QFZ30476.1"/>
    </source>
</evidence>
<organism evidence="1 2">
    <name type="scientific">Clavispora lusitaniae</name>
    <name type="common">Candida lusitaniae</name>
    <dbReference type="NCBI Taxonomy" id="36911"/>
    <lineage>
        <taxon>Eukaryota</taxon>
        <taxon>Fungi</taxon>
        <taxon>Dikarya</taxon>
        <taxon>Ascomycota</taxon>
        <taxon>Saccharomycotina</taxon>
        <taxon>Pichiomycetes</taxon>
        <taxon>Metschnikowiaceae</taxon>
        <taxon>Clavispora</taxon>
    </lineage>
</organism>
<accession>A0ACD0WSU6</accession>
<proteinExistence type="predicted"/>
<evidence type="ECO:0000313" key="2">
    <source>
        <dbReference type="Proteomes" id="UP000326582"/>
    </source>
</evidence>
<keyword evidence="2" id="KW-1185">Reference proteome</keyword>
<reference evidence="2" key="1">
    <citation type="journal article" date="2019" name="MBio">
        <title>Comparative genomics for the elucidation of multidrug resistance (MDR) in Candida lusitaniae.</title>
        <authorList>
            <person name="Kannan A."/>
            <person name="Asner S.A."/>
            <person name="Trachsel E."/>
            <person name="Kelly S."/>
            <person name="Parker J."/>
            <person name="Sanglard D."/>
        </authorList>
    </citation>
    <scope>NUCLEOTIDE SEQUENCE [LARGE SCALE GENOMIC DNA]</scope>
    <source>
        <strain evidence="2">P1</strain>
    </source>
</reference>